<evidence type="ECO:0000313" key="8">
    <source>
        <dbReference type="EMBL" id="CAB4536608.1"/>
    </source>
</evidence>
<dbReference type="SUPFAM" id="SSF50022">
    <property type="entry name" value="ISP domain"/>
    <property type="match status" value="1"/>
</dbReference>
<gene>
    <name evidence="8" type="ORF">UFOPK1412_00417</name>
</gene>
<organism evidence="8">
    <name type="scientific">freshwater metagenome</name>
    <dbReference type="NCBI Taxonomy" id="449393"/>
    <lineage>
        <taxon>unclassified sequences</taxon>
        <taxon>metagenomes</taxon>
        <taxon>ecological metagenomes</taxon>
    </lineage>
</organism>
<name>A0A6J6BEE8_9ZZZZ</name>
<dbReference type="InterPro" id="IPR005805">
    <property type="entry name" value="Rieske_Fe-S_prot_C"/>
</dbReference>
<feature type="transmembrane region" description="Helical" evidence="6">
    <location>
        <begin position="108"/>
        <end position="129"/>
    </location>
</feature>
<feature type="transmembrane region" description="Helical" evidence="6">
    <location>
        <begin position="80"/>
        <end position="101"/>
    </location>
</feature>
<evidence type="ECO:0000256" key="3">
    <source>
        <dbReference type="ARBA" id="ARBA00023004"/>
    </source>
</evidence>
<feature type="transmembrane region" description="Helical" evidence="6">
    <location>
        <begin position="163"/>
        <end position="184"/>
    </location>
</feature>
<dbReference type="InterPro" id="IPR036922">
    <property type="entry name" value="Rieske_2Fe-2S_sf"/>
</dbReference>
<dbReference type="InterPro" id="IPR017941">
    <property type="entry name" value="Rieske_2Fe-2S"/>
</dbReference>
<feature type="domain" description="Rieske" evidence="7">
    <location>
        <begin position="198"/>
        <end position="294"/>
    </location>
</feature>
<keyword evidence="3" id="KW-0408">Iron</keyword>
<evidence type="ECO:0000259" key="7">
    <source>
        <dbReference type="PROSITE" id="PS51296"/>
    </source>
</evidence>
<keyword evidence="6" id="KW-0812">Transmembrane</keyword>
<evidence type="ECO:0000256" key="1">
    <source>
        <dbReference type="ARBA" id="ARBA00022714"/>
    </source>
</evidence>
<dbReference type="PANTHER" id="PTHR39157">
    <property type="entry name" value="INTEGRAL MEMBRANE PROTEIN-RELATED"/>
    <property type="match status" value="1"/>
</dbReference>
<keyword evidence="6" id="KW-0472">Membrane</keyword>
<dbReference type="AlphaFoldDB" id="A0A6J6BEE8"/>
<evidence type="ECO:0000256" key="2">
    <source>
        <dbReference type="ARBA" id="ARBA00022723"/>
    </source>
</evidence>
<dbReference type="PANTHER" id="PTHR39157:SF1">
    <property type="entry name" value="DOXX FAMILY PROTEIN"/>
    <property type="match status" value="1"/>
</dbReference>
<sequence length="295" mass="31574">MGTIQSYLRTATNSWRTQSNALRVMRLWLGITWIYAGWDKASDAGFLTRGSATFIGTQLSGYSTQSPVGFAFNKLIEHSVAVGIFVMVSEFAIGLATLLWVAPKVAAFGGFMMSVGLWLASSFHVSPYFLSSDSAYAALWLSYLALLLEKRKGFTMSLERRGVLRVGITGFLAVAFAGVGKYFATAAPATSENAAAGKKIIKLASIKIGSTYNFTTPNGAPAVLFRTKKGVFAYQAICTHQGCTVAYSKSSKHLQCPCHGAEFDPLNSAKPVAGPAQQPLPKVKVSISGAWVIQA</sequence>
<keyword evidence="1" id="KW-0001">2Fe-2S</keyword>
<dbReference type="Gene3D" id="2.102.10.10">
    <property type="entry name" value="Rieske [2Fe-2S] iron-sulphur domain"/>
    <property type="match status" value="1"/>
</dbReference>
<evidence type="ECO:0000256" key="4">
    <source>
        <dbReference type="ARBA" id="ARBA00023014"/>
    </source>
</evidence>
<dbReference type="GO" id="GO:0046872">
    <property type="term" value="F:metal ion binding"/>
    <property type="evidence" value="ECO:0007669"/>
    <property type="project" value="UniProtKB-KW"/>
</dbReference>
<dbReference type="EMBL" id="CAEZSI010000037">
    <property type="protein sequence ID" value="CAB4536608.1"/>
    <property type="molecule type" value="Genomic_DNA"/>
</dbReference>
<dbReference type="GO" id="GO:0016020">
    <property type="term" value="C:membrane"/>
    <property type="evidence" value="ECO:0007669"/>
    <property type="project" value="InterPro"/>
</dbReference>
<keyword evidence="6" id="KW-1133">Transmembrane helix</keyword>
<keyword evidence="2" id="KW-0479">Metal-binding</keyword>
<keyword evidence="5" id="KW-1015">Disulfide bond</keyword>
<dbReference type="Pfam" id="PF00355">
    <property type="entry name" value="Rieske"/>
    <property type="match status" value="1"/>
</dbReference>
<dbReference type="InterPro" id="IPR007301">
    <property type="entry name" value="DoxD"/>
</dbReference>
<reference evidence="8" key="1">
    <citation type="submission" date="2020-05" db="EMBL/GenBank/DDBJ databases">
        <authorList>
            <person name="Chiriac C."/>
            <person name="Salcher M."/>
            <person name="Ghai R."/>
            <person name="Kavagutti S V."/>
        </authorList>
    </citation>
    <scope>NUCLEOTIDE SEQUENCE</scope>
</reference>
<dbReference type="Pfam" id="PF04173">
    <property type="entry name" value="DoxD"/>
    <property type="match status" value="1"/>
</dbReference>
<evidence type="ECO:0000256" key="5">
    <source>
        <dbReference type="ARBA" id="ARBA00023157"/>
    </source>
</evidence>
<evidence type="ECO:0000256" key="6">
    <source>
        <dbReference type="SAM" id="Phobius"/>
    </source>
</evidence>
<dbReference type="PROSITE" id="PS51296">
    <property type="entry name" value="RIESKE"/>
    <property type="match status" value="1"/>
</dbReference>
<accession>A0A6J6BEE8</accession>
<feature type="transmembrane region" description="Helical" evidence="6">
    <location>
        <begin position="21"/>
        <end position="38"/>
    </location>
</feature>
<keyword evidence="4" id="KW-0411">Iron-sulfur</keyword>
<proteinExistence type="predicted"/>
<protein>
    <submittedName>
        <fullName evidence="8">Unannotated protein</fullName>
    </submittedName>
</protein>
<dbReference type="PRINTS" id="PR00162">
    <property type="entry name" value="RIESKE"/>
</dbReference>
<dbReference type="CDD" id="cd03467">
    <property type="entry name" value="Rieske"/>
    <property type="match status" value="1"/>
</dbReference>
<dbReference type="GO" id="GO:0051537">
    <property type="term" value="F:2 iron, 2 sulfur cluster binding"/>
    <property type="evidence" value="ECO:0007669"/>
    <property type="project" value="UniProtKB-KW"/>
</dbReference>